<reference evidence="2 3" key="1">
    <citation type="submission" date="2016-03" db="EMBL/GenBank/DDBJ databases">
        <title>The draft genome sequence of Fonsecaea nubica causative agent of cutaneous subcutaneous infection in human host.</title>
        <authorList>
            <person name="Costa F."/>
            <person name="Sybren D.H."/>
            <person name="Raittz R.T."/>
            <person name="Weiss V.A."/>
            <person name="Leao A.C."/>
            <person name="Gomes R."/>
            <person name="De Souza E.M."/>
            <person name="Pedrosa F.O."/>
            <person name="Steffens M.B."/>
            <person name="Bombassaro A."/>
            <person name="Tadra-Sfeir M.Z."/>
            <person name="Moreno L.F."/>
            <person name="Najafzadeh M.J."/>
            <person name="Felipe M.S."/>
            <person name="Teixeira M."/>
            <person name="Sun J."/>
            <person name="Xi L."/>
            <person name="Castro M.A."/>
            <person name="Vicente V.A."/>
        </authorList>
    </citation>
    <scope>NUCLEOTIDE SEQUENCE [LARGE SCALE GENOMIC DNA]</scope>
    <source>
        <strain evidence="2 3">CBS 269.64</strain>
    </source>
</reference>
<evidence type="ECO:0008006" key="4">
    <source>
        <dbReference type="Google" id="ProtNLM"/>
    </source>
</evidence>
<keyword evidence="3" id="KW-1185">Reference proteome</keyword>
<gene>
    <name evidence="2" type="ORF">AYO20_07205</name>
</gene>
<dbReference type="AlphaFoldDB" id="A0A178CUH7"/>
<feature type="region of interest" description="Disordered" evidence="1">
    <location>
        <begin position="737"/>
        <end position="787"/>
    </location>
</feature>
<dbReference type="PANTHER" id="PTHR39596:SF2">
    <property type="entry name" value="HET DOMAIN PROTEIN (AFU_ORTHOLOGUE AFUA_1G17550)-RELATED"/>
    <property type="match status" value="1"/>
</dbReference>
<dbReference type="GeneID" id="34590618"/>
<dbReference type="RefSeq" id="XP_022498531.1">
    <property type="nucleotide sequence ID" value="XM_022645492.1"/>
</dbReference>
<feature type="region of interest" description="Disordered" evidence="1">
    <location>
        <begin position="175"/>
        <end position="203"/>
    </location>
</feature>
<protein>
    <recommendedName>
        <fullName evidence="4">Heterokaryon incompatibility domain-containing protein</fullName>
    </recommendedName>
</protein>
<accession>A0A178CUH7</accession>
<comment type="caution">
    <text evidence="2">The sequence shown here is derived from an EMBL/GenBank/DDBJ whole genome shotgun (WGS) entry which is preliminary data.</text>
</comment>
<proteinExistence type="predicted"/>
<dbReference type="Proteomes" id="UP000185904">
    <property type="component" value="Unassembled WGS sequence"/>
</dbReference>
<dbReference type="PANTHER" id="PTHR39596">
    <property type="match status" value="1"/>
</dbReference>
<dbReference type="EMBL" id="LVCJ01000049">
    <property type="protein sequence ID" value="OAL33519.1"/>
    <property type="molecule type" value="Genomic_DNA"/>
</dbReference>
<feature type="region of interest" description="Disordered" evidence="1">
    <location>
        <begin position="622"/>
        <end position="655"/>
    </location>
</feature>
<name>A0A178CUH7_9EURO</name>
<dbReference type="OrthoDB" id="4161651at2759"/>
<feature type="compositionally biased region" description="Basic and acidic residues" evidence="1">
    <location>
        <begin position="638"/>
        <end position="655"/>
    </location>
</feature>
<evidence type="ECO:0000313" key="2">
    <source>
        <dbReference type="EMBL" id="OAL33519.1"/>
    </source>
</evidence>
<evidence type="ECO:0000256" key="1">
    <source>
        <dbReference type="SAM" id="MobiDB-lite"/>
    </source>
</evidence>
<organism evidence="2 3">
    <name type="scientific">Fonsecaea nubica</name>
    <dbReference type="NCBI Taxonomy" id="856822"/>
    <lineage>
        <taxon>Eukaryota</taxon>
        <taxon>Fungi</taxon>
        <taxon>Dikarya</taxon>
        <taxon>Ascomycota</taxon>
        <taxon>Pezizomycotina</taxon>
        <taxon>Eurotiomycetes</taxon>
        <taxon>Chaetothyriomycetidae</taxon>
        <taxon>Chaetothyriales</taxon>
        <taxon>Herpotrichiellaceae</taxon>
        <taxon>Fonsecaea</taxon>
    </lineage>
</organism>
<feature type="compositionally biased region" description="Polar residues" evidence="1">
    <location>
        <begin position="754"/>
        <end position="769"/>
    </location>
</feature>
<feature type="compositionally biased region" description="Polar residues" evidence="1">
    <location>
        <begin position="176"/>
        <end position="197"/>
    </location>
</feature>
<evidence type="ECO:0000313" key="3">
    <source>
        <dbReference type="Proteomes" id="UP000185904"/>
    </source>
</evidence>
<sequence>MYGIDIVRECCKLLYNHAALPHSSNRIMSEGFEYSGLEERSEIVGEVINVIYWMALIIQYESDVSPSQTQWNHDFLPSHLTNDAVGKALTTVDTLGICKRWFWNMVNACPRKKCDIPHIVEILKKNEDNFRRSDHPKCTAGTCYLAAMNSTNVQQLHKPPCTGISCEKLTFGRPKQAQSKNSEQEQNGTSNQQQNRKSGQEQELCAAVEKNLPTAWKRDRKLAENWEVKYIAISHVWADGTGVGVSSDGTNKCLFEYFMGIAKDVGCEAVWWDAVSMPVTKKARNKAMNRMHENYSKAHCTIIHEASLLQTPWREDGTPCLALVLSSWFTRGWTAVELALSKKVKVLLKPAGDEQKPTIKDLDDLLATDPKTSSMGHWLASQLIRRLKREVSDVGDLLAILSQRVTSWQSDRVVIAALLAKLKDTENNSDDPCSRVQEIIKKLKWIPNTCLLHAKSTMNGGAGFSWCPATLDDLPFDASAGMPSAIGTRERSMLQVNGNGMAQGRWRCHRLKDENARNSITMVGNDAQATLQVELALQKWEWCLLLQPCESNGSQAVLVFSNGLSNPEGNPALKCRYVGTVMVHDKTPLETAESYLVTLGEDCVESPAGDKAEDVMQKLDKALEDRKPSKNTMANDRAGMRDDTRGRTEKSVGDNWKKELELPSKLPESWQRLHAPELYDLNWALLLGNENLPAVRWICSRNPDLKSKMWDYLAIQRQHQSKKEDVEKITQVLDRAVGRSEATETGPSIPRRSQPVTNQGPRLRQSISSAPKRKVKGPLPVKKRGDD</sequence>